<keyword evidence="6" id="KW-0460">Magnesium</keyword>
<dbReference type="CDD" id="cd00066">
    <property type="entry name" value="G-alpha"/>
    <property type="match status" value="1"/>
</dbReference>
<dbReference type="PROSITE" id="PS51882">
    <property type="entry name" value="G_ALPHA"/>
    <property type="match status" value="1"/>
</dbReference>
<dbReference type="InterPro" id="IPR001019">
    <property type="entry name" value="Gprotein_alpha_su"/>
</dbReference>
<reference evidence="7" key="2">
    <citation type="submission" date="2021-01" db="UniProtKB">
        <authorList>
            <consortium name="EnsemblPlants"/>
        </authorList>
    </citation>
    <scope>IDENTIFICATION</scope>
</reference>
<dbReference type="InParanoid" id="A0A7N2MY62"/>
<dbReference type="InterPro" id="IPR027417">
    <property type="entry name" value="P-loop_NTPase"/>
</dbReference>
<dbReference type="InterPro" id="IPR011025">
    <property type="entry name" value="GproteinA_insert"/>
</dbReference>
<sequence length="888" mass="100809">MRIDPTSGVWGPLSCEGEEACDRNAQKFLLELDRTEAKMLRKLRPAAAPVIAENDDEENIIIEYPIAMEYHGPLVTYAIPQVFPVNTSQIPIPALVSSASLLNNLSLPISNRQSSQIARQVIRIDSSDTLACDNGYESKPKLSHVIGSSGTLEVPDNDKEVEGFQDYMNPTNWESTESGLTSQVPWYEAFSYSSDGNDETPHHVKRSSIVTLCDPESSEVVIVEEIDDFEEGSVIMWPKIERNVKKGGCYRCLKGNRFMEKEVCIVCGANYCYDCVLRAMGSMPEGRKCVTCIGFRIREARRGMLGKCSRLLKRLLTDLELKRVMNAEMLCEVNQVPPELVFVNGYYWYDKLSGLWGKEGQKPSQIITCQLAVGGHVKRNASNGNTNVLINNREITKEELWMLKVAGVPCEGKPHFWVSEDGTYQEEGQRTVKGKIWDRTRTKLVCAVLSLPVPPGSGNPSRKEVNGEIQDNLAQKSIHRFLLVGYDKSGTSTIYKQAKILYGIPFSEDECQTIKFSIQRKLLGYLAILLEGREQFEEESLLEKRKSCVIDRSGLSGDTIQIDDTTIYSIGARVRAFSDWLLQVLQSDNSEAIFPAATCEYAPFIEEMWKDAAIQATYNRRNELQMLPRVATYFLDRAVEISRTDYEPSDMDILYADGITSSNSLTCMEFSFPKSTQDDSLDPFYQHDSSLRYQLIRVHPRSLGEHCKWLDMFEDTDIVLFCVALTDYDEYSVDRNGVLTNKMLASKELFESIVTHPTFENKNFLLILNKFDLLVEKIEQVPLTHCEWFRDFKPVVSPNCHNSTYPSYAQRASHYIGMKFKELFRSLTDNKLFVSLVIGLENDTVDEALRYAREIIMWDEEEKAYLNCELSSTDWEASSSCSSLENDL</sequence>
<protein>
    <submittedName>
        <fullName evidence="7">Uncharacterized protein</fullName>
    </submittedName>
</protein>
<dbReference type="SMART" id="SM00275">
    <property type="entry name" value="G_alpha"/>
    <property type="match status" value="1"/>
</dbReference>
<dbReference type="GO" id="GO:0003924">
    <property type="term" value="F:GTPase activity"/>
    <property type="evidence" value="ECO:0007669"/>
    <property type="project" value="InterPro"/>
</dbReference>
<evidence type="ECO:0000256" key="2">
    <source>
        <dbReference type="ARBA" id="ARBA00022741"/>
    </source>
</evidence>
<dbReference type="SUPFAM" id="SSF47895">
    <property type="entry name" value="Transducin (alpha subunit), insertion domain"/>
    <property type="match status" value="1"/>
</dbReference>
<dbReference type="GO" id="GO:0046872">
    <property type="term" value="F:metal ion binding"/>
    <property type="evidence" value="ECO:0007669"/>
    <property type="project" value="UniProtKB-KW"/>
</dbReference>
<dbReference type="Gramene" id="QL11p039299:mrna">
    <property type="protein sequence ID" value="QL11p039299:mrna"/>
    <property type="gene ID" value="QL11p039299"/>
</dbReference>
<evidence type="ECO:0000256" key="1">
    <source>
        <dbReference type="ARBA" id="ARBA00022723"/>
    </source>
</evidence>
<accession>A0A7N2MY62</accession>
<name>A0A7N2MY62_QUELO</name>
<dbReference type="GO" id="GO:0001664">
    <property type="term" value="F:G protein-coupled receptor binding"/>
    <property type="evidence" value="ECO:0007669"/>
    <property type="project" value="TreeGrafter"/>
</dbReference>
<dbReference type="PRINTS" id="PR00318">
    <property type="entry name" value="GPROTEINA"/>
</dbReference>
<dbReference type="PANTHER" id="PTHR10218">
    <property type="entry name" value="GTP-BINDING PROTEIN ALPHA SUBUNIT"/>
    <property type="match status" value="1"/>
</dbReference>
<dbReference type="Gene3D" id="1.10.400.10">
    <property type="entry name" value="GI Alpha 1, domain 2-like"/>
    <property type="match status" value="1"/>
</dbReference>
<feature type="binding site" evidence="6">
    <location>
        <position position="662"/>
    </location>
    <ligand>
        <name>Mg(2+)</name>
        <dbReference type="ChEBI" id="CHEBI:18420"/>
    </ligand>
</feature>
<dbReference type="AlphaFoldDB" id="A0A7N2MY62"/>
<dbReference type="GO" id="GO:0005834">
    <property type="term" value="C:heterotrimeric G-protein complex"/>
    <property type="evidence" value="ECO:0007669"/>
    <property type="project" value="TreeGrafter"/>
</dbReference>
<keyword evidence="2 5" id="KW-0547">Nucleotide-binding</keyword>
<dbReference type="EnsemblPlants" id="QL11p039299:mrna">
    <property type="protein sequence ID" value="QL11p039299:mrna"/>
    <property type="gene ID" value="QL11p039299"/>
</dbReference>
<evidence type="ECO:0000256" key="6">
    <source>
        <dbReference type="PIRSR" id="PIRSR601019-2"/>
    </source>
</evidence>
<evidence type="ECO:0000256" key="4">
    <source>
        <dbReference type="ARBA" id="ARBA00023224"/>
    </source>
</evidence>
<dbReference type="PANTHER" id="PTHR10218:SF321">
    <property type="entry name" value="EXTRA-LARGE GUANINE NUCLEOTIDE-BINDING PROTEIN 2"/>
    <property type="match status" value="1"/>
</dbReference>
<dbReference type="Gene3D" id="3.40.50.300">
    <property type="entry name" value="P-loop containing nucleotide triphosphate hydrolases"/>
    <property type="match status" value="1"/>
</dbReference>
<dbReference type="GO" id="GO:0031683">
    <property type="term" value="F:G-protein beta/gamma-subunit complex binding"/>
    <property type="evidence" value="ECO:0007669"/>
    <property type="project" value="InterPro"/>
</dbReference>
<dbReference type="GO" id="GO:0005525">
    <property type="term" value="F:GTP binding"/>
    <property type="evidence" value="ECO:0007669"/>
    <property type="project" value="UniProtKB-KW"/>
</dbReference>
<evidence type="ECO:0000313" key="8">
    <source>
        <dbReference type="Proteomes" id="UP000594261"/>
    </source>
</evidence>
<dbReference type="Proteomes" id="UP000594261">
    <property type="component" value="Chromosome 11"/>
</dbReference>
<dbReference type="SUPFAM" id="SSF52540">
    <property type="entry name" value="P-loop containing nucleoside triphosphate hydrolases"/>
    <property type="match status" value="1"/>
</dbReference>
<dbReference type="GO" id="GO:0005737">
    <property type="term" value="C:cytoplasm"/>
    <property type="evidence" value="ECO:0007669"/>
    <property type="project" value="TreeGrafter"/>
</dbReference>
<dbReference type="EMBL" id="LRBV02000011">
    <property type="status" value="NOT_ANNOTATED_CDS"/>
    <property type="molecule type" value="Genomic_DNA"/>
</dbReference>
<dbReference type="Pfam" id="PF00503">
    <property type="entry name" value="G-alpha"/>
    <property type="match status" value="1"/>
</dbReference>
<feature type="binding site" evidence="5">
    <location>
        <begin position="769"/>
        <end position="772"/>
    </location>
    <ligand>
        <name>GTP</name>
        <dbReference type="ChEBI" id="CHEBI:37565"/>
    </ligand>
</feature>
<keyword evidence="3 5" id="KW-0342">GTP-binding</keyword>
<dbReference type="GO" id="GO:0007188">
    <property type="term" value="P:adenylate cyclase-modulating G protein-coupled receptor signaling pathway"/>
    <property type="evidence" value="ECO:0007669"/>
    <property type="project" value="TreeGrafter"/>
</dbReference>
<keyword evidence="4" id="KW-0807">Transducer</keyword>
<proteinExistence type="predicted"/>
<dbReference type="OMA" id="CIVCHAK"/>
<reference evidence="7 8" key="1">
    <citation type="journal article" date="2016" name="G3 (Bethesda)">
        <title>First Draft Assembly and Annotation of the Genome of a California Endemic Oak Quercus lobata Nee (Fagaceae).</title>
        <authorList>
            <person name="Sork V.L."/>
            <person name="Fitz-Gibbon S.T."/>
            <person name="Puiu D."/>
            <person name="Crepeau M."/>
            <person name="Gugger P.F."/>
            <person name="Sherman R."/>
            <person name="Stevens K."/>
            <person name="Langley C.H."/>
            <person name="Pellegrini M."/>
            <person name="Salzberg S.L."/>
        </authorList>
    </citation>
    <scope>NUCLEOTIDE SEQUENCE [LARGE SCALE GENOMIC DNA]</scope>
    <source>
        <strain evidence="7 8">cv. SW786</strain>
    </source>
</reference>
<organism evidence="7 8">
    <name type="scientific">Quercus lobata</name>
    <name type="common">Valley oak</name>
    <dbReference type="NCBI Taxonomy" id="97700"/>
    <lineage>
        <taxon>Eukaryota</taxon>
        <taxon>Viridiplantae</taxon>
        <taxon>Streptophyta</taxon>
        <taxon>Embryophyta</taxon>
        <taxon>Tracheophyta</taxon>
        <taxon>Spermatophyta</taxon>
        <taxon>Magnoliopsida</taxon>
        <taxon>eudicotyledons</taxon>
        <taxon>Gunneridae</taxon>
        <taxon>Pentapetalae</taxon>
        <taxon>rosids</taxon>
        <taxon>fabids</taxon>
        <taxon>Fagales</taxon>
        <taxon>Fagaceae</taxon>
        <taxon>Quercus</taxon>
    </lineage>
</organism>
<dbReference type="FunFam" id="3.40.50.300:FF:000692">
    <property type="entry name" value="Guanine nucleotide-binding protein subunit alpha"/>
    <property type="match status" value="1"/>
</dbReference>
<evidence type="ECO:0000256" key="5">
    <source>
        <dbReference type="PIRSR" id="PIRSR601019-1"/>
    </source>
</evidence>
<keyword evidence="1 6" id="KW-0479">Metal-binding</keyword>
<keyword evidence="8" id="KW-1185">Reference proteome</keyword>
<evidence type="ECO:0000313" key="7">
    <source>
        <dbReference type="EnsemblPlants" id="QL11p039299:mrna"/>
    </source>
</evidence>
<feature type="binding site" evidence="6">
    <location>
        <position position="492"/>
    </location>
    <ligand>
        <name>Mg(2+)</name>
        <dbReference type="ChEBI" id="CHEBI:18420"/>
    </ligand>
</feature>
<evidence type="ECO:0000256" key="3">
    <source>
        <dbReference type="ARBA" id="ARBA00023134"/>
    </source>
</evidence>
<dbReference type="FunFam" id="1.10.400.10:FF:000013">
    <property type="entry name" value="Extra-large guanine nucleotide-binding protein 2"/>
    <property type="match status" value="1"/>
</dbReference>